<dbReference type="SUPFAM" id="SSF52058">
    <property type="entry name" value="L domain-like"/>
    <property type="match status" value="1"/>
</dbReference>
<gene>
    <name evidence="4" type="ORF">Salat_1539800</name>
</gene>
<organism evidence="4 5">
    <name type="scientific">Sesamum alatum</name>
    <dbReference type="NCBI Taxonomy" id="300844"/>
    <lineage>
        <taxon>Eukaryota</taxon>
        <taxon>Viridiplantae</taxon>
        <taxon>Streptophyta</taxon>
        <taxon>Embryophyta</taxon>
        <taxon>Tracheophyta</taxon>
        <taxon>Spermatophyta</taxon>
        <taxon>Magnoliopsida</taxon>
        <taxon>eudicotyledons</taxon>
        <taxon>Gunneridae</taxon>
        <taxon>Pentapetalae</taxon>
        <taxon>asterids</taxon>
        <taxon>lamiids</taxon>
        <taxon>Lamiales</taxon>
        <taxon>Pedaliaceae</taxon>
        <taxon>Sesamum</taxon>
    </lineage>
</organism>
<name>A0AAE1YDQ1_9LAMI</name>
<keyword evidence="5" id="KW-1185">Reference proteome</keyword>
<evidence type="ECO:0000259" key="3">
    <source>
        <dbReference type="Pfam" id="PF23598"/>
    </source>
</evidence>
<dbReference type="EMBL" id="JACGWO010000005">
    <property type="protein sequence ID" value="KAK4427708.1"/>
    <property type="molecule type" value="Genomic_DNA"/>
</dbReference>
<evidence type="ECO:0000256" key="1">
    <source>
        <dbReference type="ARBA" id="ARBA00022737"/>
    </source>
</evidence>
<dbReference type="Pfam" id="PF23598">
    <property type="entry name" value="LRR_14"/>
    <property type="match status" value="1"/>
</dbReference>
<evidence type="ECO:0000313" key="4">
    <source>
        <dbReference type="EMBL" id="KAK4427708.1"/>
    </source>
</evidence>
<feature type="domain" description="Disease resistance R13L4/SHOC-2-like LRR" evidence="3">
    <location>
        <begin position="88"/>
        <end position="302"/>
    </location>
</feature>
<sequence length="334" mass="38256">MHLKALVDRNLIFVHQHETNGNMKSYSIHDLLRDLCVRKAREEKFLFAGRGAPDDLVRSTSCLRRVCYHGSFSIEDAHISTEQIRLARSFLSFNGIEESISPGISQLRLLRVLDILWTQFYEFPEEILQLVNLRYLALTVSQTLPSSISRRCNLQTLIVHNNLLAGGMLMRGILDMTQLRHIKFKGLGTYVEYHGEDKNCFVVLDKLPIPISEITDMLLKTLPNFEKLGIFCEGEVDGVRDLSRLHKLHTLKCISSMYRGNFLSNLIFPQSLKKLSLSYLRILDHHMNEIGTLPNLQTLKLICCDFKSGKWEAEDGGKSFSGKLDSRRQSFPKT</sequence>
<dbReference type="AlphaFoldDB" id="A0AAE1YDQ1"/>
<dbReference type="InterPro" id="IPR055414">
    <property type="entry name" value="LRR_R13L4/SHOC2-like"/>
</dbReference>
<reference evidence="4" key="1">
    <citation type="submission" date="2020-06" db="EMBL/GenBank/DDBJ databases">
        <authorList>
            <person name="Li T."/>
            <person name="Hu X."/>
            <person name="Zhang T."/>
            <person name="Song X."/>
            <person name="Zhang H."/>
            <person name="Dai N."/>
            <person name="Sheng W."/>
            <person name="Hou X."/>
            <person name="Wei L."/>
        </authorList>
    </citation>
    <scope>NUCLEOTIDE SEQUENCE</scope>
    <source>
        <strain evidence="4">3651</strain>
        <tissue evidence="4">Leaf</tissue>
    </source>
</reference>
<dbReference type="InterPro" id="IPR032675">
    <property type="entry name" value="LRR_dom_sf"/>
</dbReference>
<accession>A0AAE1YDQ1</accession>
<keyword evidence="1" id="KW-0677">Repeat</keyword>
<evidence type="ECO:0000313" key="5">
    <source>
        <dbReference type="Proteomes" id="UP001293254"/>
    </source>
</evidence>
<protein>
    <submittedName>
        <fullName evidence="4">Disease resistance protein RPP13</fullName>
    </submittedName>
</protein>
<reference evidence="4" key="2">
    <citation type="journal article" date="2024" name="Plant">
        <title>Genomic evolution and insights into agronomic trait innovations of Sesamum species.</title>
        <authorList>
            <person name="Miao H."/>
            <person name="Wang L."/>
            <person name="Qu L."/>
            <person name="Liu H."/>
            <person name="Sun Y."/>
            <person name="Le M."/>
            <person name="Wang Q."/>
            <person name="Wei S."/>
            <person name="Zheng Y."/>
            <person name="Lin W."/>
            <person name="Duan Y."/>
            <person name="Cao H."/>
            <person name="Xiong S."/>
            <person name="Wang X."/>
            <person name="Wei L."/>
            <person name="Li C."/>
            <person name="Ma Q."/>
            <person name="Ju M."/>
            <person name="Zhao R."/>
            <person name="Li G."/>
            <person name="Mu C."/>
            <person name="Tian Q."/>
            <person name="Mei H."/>
            <person name="Zhang T."/>
            <person name="Gao T."/>
            <person name="Zhang H."/>
        </authorList>
    </citation>
    <scope>NUCLEOTIDE SEQUENCE</scope>
    <source>
        <strain evidence="4">3651</strain>
    </source>
</reference>
<dbReference type="PANTHER" id="PTHR15140:SF37">
    <property type="entry name" value="UBIQUITIN-LIKE DOMAIN-CONTAINING PROTEIN"/>
    <property type="match status" value="1"/>
</dbReference>
<feature type="region of interest" description="Disordered" evidence="2">
    <location>
        <begin position="314"/>
        <end position="334"/>
    </location>
</feature>
<evidence type="ECO:0000256" key="2">
    <source>
        <dbReference type="SAM" id="MobiDB-lite"/>
    </source>
</evidence>
<dbReference type="Proteomes" id="UP001293254">
    <property type="component" value="Unassembled WGS sequence"/>
</dbReference>
<dbReference type="PANTHER" id="PTHR15140">
    <property type="entry name" value="TUBULIN-SPECIFIC CHAPERONE E"/>
    <property type="match status" value="1"/>
</dbReference>
<comment type="caution">
    <text evidence="4">The sequence shown here is derived from an EMBL/GenBank/DDBJ whole genome shotgun (WGS) entry which is preliminary data.</text>
</comment>
<proteinExistence type="predicted"/>
<dbReference type="Gene3D" id="3.80.10.10">
    <property type="entry name" value="Ribonuclease Inhibitor"/>
    <property type="match status" value="2"/>
</dbReference>